<dbReference type="AlphaFoldDB" id="A0A6A7C5P9"/>
<dbReference type="OrthoDB" id="4207238at2759"/>
<dbReference type="Proteomes" id="UP000799421">
    <property type="component" value="Unassembled WGS sequence"/>
</dbReference>
<gene>
    <name evidence="1" type="ORF">K470DRAFT_204870</name>
</gene>
<sequence length="61" mass="7282">MHTALHYAAMVEEYVMAFNFIVLMSEDKLRFFKTIISLTNHKNPERNLSHAENFRRSLRLV</sequence>
<name>A0A6A7C5P9_9PEZI</name>
<proteinExistence type="predicted"/>
<keyword evidence="2" id="KW-1185">Reference proteome</keyword>
<evidence type="ECO:0000313" key="2">
    <source>
        <dbReference type="Proteomes" id="UP000799421"/>
    </source>
</evidence>
<reference evidence="1" key="1">
    <citation type="journal article" date="2020" name="Stud. Mycol.">
        <title>101 Dothideomycetes genomes: a test case for predicting lifestyles and emergence of pathogens.</title>
        <authorList>
            <person name="Haridas S."/>
            <person name="Albert R."/>
            <person name="Binder M."/>
            <person name="Bloem J."/>
            <person name="Labutti K."/>
            <person name="Salamov A."/>
            <person name="Andreopoulos B."/>
            <person name="Baker S."/>
            <person name="Barry K."/>
            <person name="Bills G."/>
            <person name="Bluhm B."/>
            <person name="Cannon C."/>
            <person name="Castanera R."/>
            <person name="Culley D."/>
            <person name="Daum C."/>
            <person name="Ezra D."/>
            <person name="Gonzalez J."/>
            <person name="Henrissat B."/>
            <person name="Kuo A."/>
            <person name="Liang C."/>
            <person name="Lipzen A."/>
            <person name="Lutzoni F."/>
            <person name="Magnuson J."/>
            <person name="Mondo S."/>
            <person name="Nolan M."/>
            <person name="Ohm R."/>
            <person name="Pangilinan J."/>
            <person name="Park H.-J."/>
            <person name="Ramirez L."/>
            <person name="Alfaro M."/>
            <person name="Sun H."/>
            <person name="Tritt A."/>
            <person name="Yoshinaga Y."/>
            <person name="Zwiers L.-H."/>
            <person name="Turgeon B."/>
            <person name="Goodwin S."/>
            <person name="Spatafora J."/>
            <person name="Crous P."/>
            <person name="Grigoriev I."/>
        </authorList>
    </citation>
    <scope>NUCLEOTIDE SEQUENCE</scope>
    <source>
        <strain evidence="1">CBS 480.64</strain>
    </source>
</reference>
<feature type="non-terminal residue" evidence="1">
    <location>
        <position position="61"/>
    </location>
</feature>
<protein>
    <submittedName>
        <fullName evidence="1">Uncharacterized protein</fullName>
    </submittedName>
</protein>
<accession>A0A6A7C5P9</accession>
<organism evidence="1 2">
    <name type="scientific">Piedraia hortae CBS 480.64</name>
    <dbReference type="NCBI Taxonomy" id="1314780"/>
    <lineage>
        <taxon>Eukaryota</taxon>
        <taxon>Fungi</taxon>
        <taxon>Dikarya</taxon>
        <taxon>Ascomycota</taxon>
        <taxon>Pezizomycotina</taxon>
        <taxon>Dothideomycetes</taxon>
        <taxon>Dothideomycetidae</taxon>
        <taxon>Capnodiales</taxon>
        <taxon>Piedraiaceae</taxon>
        <taxon>Piedraia</taxon>
    </lineage>
</organism>
<dbReference type="EMBL" id="MU005964">
    <property type="protein sequence ID" value="KAF2862703.1"/>
    <property type="molecule type" value="Genomic_DNA"/>
</dbReference>
<evidence type="ECO:0000313" key="1">
    <source>
        <dbReference type="EMBL" id="KAF2862703.1"/>
    </source>
</evidence>